<accession>A0ACC3NCB5</accession>
<evidence type="ECO:0000313" key="2">
    <source>
        <dbReference type="Proteomes" id="UP001281147"/>
    </source>
</evidence>
<dbReference type="EMBL" id="JAUTXU010000056">
    <property type="protein sequence ID" value="KAK3714318.1"/>
    <property type="molecule type" value="Genomic_DNA"/>
</dbReference>
<sequence>MRLLNVFTHEIEQFAGIRVPPYAIASHRWRMEEASFEDVRKRQNRYSQGYQKIEHFCHFVVEHPLIHHTAKGETLPVQWLWVDSCCINKASDAELSEAINSMCRWYREASYCVAYLADVNSYSSELTQSQWQRSDWFRRGWTLQELLAPHCVIFVDRMWTIIGHKCGKQHGSTRSCFGCDKRYKNLNHDIFATTGIPEQVLYEFEECKRVSMAARMEWTVGRRTTRPEDMAYCLLGIFGVHMPLIYGEGSQNSQERLAEEIVRREQKDTSRRALDLRRSFHQLFARLSVVPNNPVVGTLTVNLTELSIKSAKKEPLCCVTRVGAQLQKATLLGEDPQQKQTRHVKSNIKWNWTSSFTLPAPLEHHMLRIFICRHNQNAKIMDLADGRLTTSQKDSFSPGPVLDIVGTASINLAEQIDVEERYKSRSESTQWITLSHEDKEVGKVCLGQVFTSKAWEEDHRHEASTTAVRVAQPQREQASRPQPGAHESRMTFFVDVPESFTASQTSESARGNVDGQAHLHRPMTEAEASEMVQRMRVAVSEGLARSGALETLSQPGHWRAGSSS</sequence>
<reference evidence="1" key="1">
    <citation type="submission" date="2023-07" db="EMBL/GenBank/DDBJ databases">
        <title>Black Yeasts Isolated from many extreme environments.</title>
        <authorList>
            <person name="Coleine C."/>
            <person name="Stajich J.E."/>
            <person name="Selbmann L."/>
        </authorList>
    </citation>
    <scope>NUCLEOTIDE SEQUENCE</scope>
    <source>
        <strain evidence="1">CCFEE 5714</strain>
    </source>
</reference>
<name>A0ACC3NCB5_9PEZI</name>
<protein>
    <submittedName>
        <fullName evidence="1">Uncharacterized protein</fullName>
    </submittedName>
</protein>
<dbReference type="Proteomes" id="UP001281147">
    <property type="component" value="Unassembled WGS sequence"/>
</dbReference>
<keyword evidence="2" id="KW-1185">Reference proteome</keyword>
<proteinExistence type="predicted"/>
<organism evidence="1 2">
    <name type="scientific">Vermiconidia calcicola</name>
    <dbReference type="NCBI Taxonomy" id="1690605"/>
    <lineage>
        <taxon>Eukaryota</taxon>
        <taxon>Fungi</taxon>
        <taxon>Dikarya</taxon>
        <taxon>Ascomycota</taxon>
        <taxon>Pezizomycotina</taxon>
        <taxon>Dothideomycetes</taxon>
        <taxon>Dothideomycetidae</taxon>
        <taxon>Mycosphaerellales</taxon>
        <taxon>Extremaceae</taxon>
        <taxon>Vermiconidia</taxon>
    </lineage>
</organism>
<gene>
    <name evidence="1" type="ORF">LTR37_007904</name>
</gene>
<evidence type="ECO:0000313" key="1">
    <source>
        <dbReference type="EMBL" id="KAK3714318.1"/>
    </source>
</evidence>
<comment type="caution">
    <text evidence="1">The sequence shown here is derived from an EMBL/GenBank/DDBJ whole genome shotgun (WGS) entry which is preliminary data.</text>
</comment>